<keyword evidence="13" id="KW-1133">Transmembrane helix</keyword>
<keyword evidence="11" id="KW-0418">Kinase</keyword>
<dbReference type="PROSITE" id="PS00108">
    <property type="entry name" value="PROTEIN_KINASE_ST"/>
    <property type="match status" value="1"/>
</dbReference>
<evidence type="ECO:0000256" key="4">
    <source>
        <dbReference type="ARBA" id="ARBA00012513"/>
    </source>
</evidence>
<protein>
    <recommendedName>
        <fullName evidence="4">non-specific serine/threonine protein kinase</fullName>
        <ecNumber evidence="4">2.7.11.1</ecNumber>
    </recommendedName>
</protein>
<dbReference type="PROSITE" id="PS00107">
    <property type="entry name" value="PROTEIN_KINASE_ATP"/>
    <property type="match status" value="1"/>
</dbReference>
<dbReference type="FunFam" id="3.30.200.20:FF:000112">
    <property type="entry name" value="Lectin-domain containing receptor kinase A4.3"/>
    <property type="match status" value="1"/>
</dbReference>
<dbReference type="AlphaFoldDB" id="A0A8X7W6A0"/>
<dbReference type="Proteomes" id="UP000886595">
    <property type="component" value="Unassembled WGS sequence"/>
</dbReference>
<dbReference type="OrthoDB" id="543442at2759"/>
<comment type="subcellular location">
    <subcellularLocation>
        <location evidence="1">Membrane</location>
        <topology evidence="1">Single-pass type I membrane protein</topology>
    </subcellularLocation>
</comment>
<evidence type="ECO:0000256" key="13">
    <source>
        <dbReference type="ARBA" id="ARBA00022989"/>
    </source>
</evidence>
<evidence type="ECO:0000256" key="11">
    <source>
        <dbReference type="ARBA" id="ARBA00022777"/>
    </source>
</evidence>
<evidence type="ECO:0000256" key="18">
    <source>
        <dbReference type="RuleBase" id="RU000304"/>
    </source>
</evidence>
<evidence type="ECO:0000256" key="7">
    <source>
        <dbReference type="ARBA" id="ARBA00022692"/>
    </source>
</evidence>
<evidence type="ECO:0000256" key="9">
    <source>
        <dbReference type="ARBA" id="ARBA00022734"/>
    </source>
</evidence>
<keyword evidence="14" id="KW-0472">Membrane</keyword>
<dbReference type="GO" id="GO:0004674">
    <property type="term" value="F:protein serine/threonine kinase activity"/>
    <property type="evidence" value="ECO:0007669"/>
    <property type="project" value="UniProtKB-KW"/>
</dbReference>
<keyword evidence="16" id="KW-0325">Glycoprotein</keyword>
<evidence type="ECO:0000256" key="12">
    <source>
        <dbReference type="ARBA" id="ARBA00022840"/>
    </source>
</evidence>
<dbReference type="PROSITE" id="PS50011">
    <property type="entry name" value="PROTEIN_KINASE_DOM"/>
    <property type="match status" value="1"/>
</dbReference>
<keyword evidence="6" id="KW-0808">Transferase</keyword>
<evidence type="ECO:0000256" key="3">
    <source>
        <dbReference type="ARBA" id="ARBA00010217"/>
    </source>
</evidence>
<dbReference type="GO" id="GO:0016020">
    <property type="term" value="C:membrane"/>
    <property type="evidence" value="ECO:0007669"/>
    <property type="project" value="UniProtKB-SubCell"/>
</dbReference>
<dbReference type="EC" id="2.7.11.1" evidence="4"/>
<keyword evidence="7" id="KW-0812">Transmembrane</keyword>
<sequence>MGQYGPHRFAYKELYNATNGFKEKQLLGRGGFGQVYKGTLPGSDAEIAVKRTSHDSRHGMREFLAEISTIGRLRHPNLVRLLGYFRHKEHLYLVYDFMPNGSLDKYLYRNNENQERLTWETRFKIIKNVASALLYLHQEWVQVIIHRDIKPANVLLDHEMNARLGDFGLAKMYDQGFDPQTSKVAGTFGEQVELVLKLGVLCSHQGVSIRPAMSTVMQFLDGVSQLMDNLLDVMRDEKLRGLPETSMETLLGLNSSTITNSLVSHGR</sequence>
<evidence type="ECO:0000256" key="15">
    <source>
        <dbReference type="ARBA" id="ARBA00023170"/>
    </source>
</evidence>
<feature type="binding site" evidence="17">
    <location>
        <position position="50"/>
    </location>
    <ligand>
        <name>ATP</name>
        <dbReference type="ChEBI" id="CHEBI:30616"/>
    </ligand>
</feature>
<reference evidence="20 21" key="1">
    <citation type="submission" date="2020-02" db="EMBL/GenBank/DDBJ databases">
        <authorList>
            <person name="Ma Q."/>
            <person name="Huang Y."/>
            <person name="Song X."/>
            <person name="Pei D."/>
        </authorList>
    </citation>
    <scope>NUCLEOTIDE SEQUENCE [LARGE SCALE GENOMIC DNA]</scope>
    <source>
        <strain evidence="20">Sxm20200214</strain>
        <tissue evidence="20">Leaf</tissue>
    </source>
</reference>
<keyword evidence="9" id="KW-0430">Lectin</keyword>
<evidence type="ECO:0000256" key="17">
    <source>
        <dbReference type="PROSITE-ProRule" id="PRU10141"/>
    </source>
</evidence>
<dbReference type="InterPro" id="IPR017441">
    <property type="entry name" value="Protein_kinase_ATP_BS"/>
</dbReference>
<comment type="similarity">
    <text evidence="2">In the N-terminal section; belongs to the leguminous lectin family.</text>
</comment>
<dbReference type="Pfam" id="PF00069">
    <property type="entry name" value="Pkinase"/>
    <property type="match status" value="1"/>
</dbReference>
<dbReference type="SUPFAM" id="SSF56112">
    <property type="entry name" value="Protein kinase-like (PK-like)"/>
    <property type="match status" value="1"/>
</dbReference>
<dbReference type="FunFam" id="1.10.510.10:FF:001731">
    <property type="match status" value="1"/>
</dbReference>
<dbReference type="InterPro" id="IPR000719">
    <property type="entry name" value="Prot_kinase_dom"/>
</dbReference>
<gene>
    <name evidence="20" type="ORF">Bca52824_007451</name>
</gene>
<evidence type="ECO:0000256" key="6">
    <source>
        <dbReference type="ARBA" id="ARBA00022679"/>
    </source>
</evidence>
<keyword evidence="8" id="KW-0732">Signal</keyword>
<dbReference type="PANTHER" id="PTHR27007">
    <property type="match status" value="1"/>
</dbReference>
<evidence type="ECO:0000313" key="21">
    <source>
        <dbReference type="Proteomes" id="UP000886595"/>
    </source>
</evidence>
<dbReference type="EMBL" id="JAAMPC010000002">
    <property type="protein sequence ID" value="KAG2324723.1"/>
    <property type="molecule type" value="Genomic_DNA"/>
</dbReference>
<proteinExistence type="inferred from homology"/>
<organism evidence="20 21">
    <name type="scientific">Brassica carinata</name>
    <name type="common">Ethiopian mustard</name>
    <name type="synonym">Abyssinian cabbage</name>
    <dbReference type="NCBI Taxonomy" id="52824"/>
    <lineage>
        <taxon>Eukaryota</taxon>
        <taxon>Viridiplantae</taxon>
        <taxon>Streptophyta</taxon>
        <taxon>Embryophyta</taxon>
        <taxon>Tracheophyta</taxon>
        <taxon>Spermatophyta</taxon>
        <taxon>Magnoliopsida</taxon>
        <taxon>eudicotyledons</taxon>
        <taxon>Gunneridae</taxon>
        <taxon>Pentapetalae</taxon>
        <taxon>rosids</taxon>
        <taxon>malvids</taxon>
        <taxon>Brassicales</taxon>
        <taxon>Brassicaceae</taxon>
        <taxon>Brassiceae</taxon>
        <taxon>Brassica</taxon>
    </lineage>
</organism>
<evidence type="ECO:0000256" key="5">
    <source>
        <dbReference type="ARBA" id="ARBA00022527"/>
    </source>
</evidence>
<dbReference type="Gene3D" id="3.30.200.20">
    <property type="entry name" value="Phosphorylase Kinase, domain 1"/>
    <property type="match status" value="1"/>
</dbReference>
<keyword evidence="21" id="KW-1185">Reference proteome</keyword>
<evidence type="ECO:0000256" key="2">
    <source>
        <dbReference type="ARBA" id="ARBA00008536"/>
    </source>
</evidence>
<evidence type="ECO:0000256" key="14">
    <source>
        <dbReference type="ARBA" id="ARBA00023136"/>
    </source>
</evidence>
<dbReference type="InterPro" id="IPR008271">
    <property type="entry name" value="Ser/Thr_kinase_AS"/>
</dbReference>
<evidence type="ECO:0000256" key="10">
    <source>
        <dbReference type="ARBA" id="ARBA00022741"/>
    </source>
</evidence>
<keyword evidence="15" id="KW-0675">Receptor</keyword>
<dbReference type="Gene3D" id="1.10.510.10">
    <property type="entry name" value="Transferase(Phosphotransferase) domain 1"/>
    <property type="match status" value="1"/>
</dbReference>
<dbReference type="InterPro" id="IPR011009">
    <property type="entry name" value="Kinase-like_dom_sf"/>
</dbReference>
<evidence type="ECO:0000256" key="1">
    <source>
        <dbReference type="ARBA" id="ARBA00004479"/>
    </source>
</evidence>
<feature type="domain" description="Protein kinase" evidence="19">
    <location>
        <begin position="21"/>
        <end position="267"/>
    </location>
</feature>
<accession>A0A8X7W6A0</accession>
<comment type="caution">
    <text evidence="20">The sequence shown here is derived from an EMBL/GenBank/DDBJ whole genome shotgun (WGS) entry which is preliminary data.</text>
</comment>
<dbReference type="InterPro" id="IPR050528">
    <property type="entry name" value="L-type_Lectin-RKs"/>
</dbReference>
<evidence type="ECO:0000256" key="8">
    <source>
        <dbReference type="ARBA" id="ARBA00022729"/>
    </source>
</evidence>
<dbReference type="GO" id="GO:0030246">
    <property type="term" value="F:carbohydrate binding"/>
    <property type="evidence" value="ECO:0007669"/>
    <property type="project" value="UniProtKB-KW"/>
</dbReference>
<comment type="similarity">
    <text evidence="3">In the C-terminal section; belongs to the protein kinase superfamily. Ser/Thr protein kinase family.</text>
</comment>
<name>A0A8X7W6A0_BRACI</name>
<dbReference type="GO" id="GO:0005524">
    <property type="term" value="F:ATP binding"/>
    <property type="evidence" value="ECO:0007669"/>
    <property type="project" value="UniProtKB-UniRule"/>
</dbReference>
<keyword evidence="10 17" id="KW-0547">Nucleotide-binding</keyword>
<keyword evidence="5 18" id="KW-0723">Serine/threonine-protein kinase</keyword>
<evidence type="ECO:0000259" key="19">
    <source>
        <dbReference type="PROSITE" id="PS50011"/>
    </source>
</evidence>
<evidence type="ECO:0000256" key="16">
    <source>
        <dbReference type="ARBA" id="ARBA00023180"/>
    </source>
</evidence>
<dbReference type="SMART" id="SM00220">
    <property type="entry name" value="S_TKc"/>
    <property type="match status" value="1"/>
</dbReference>
<evidence type="ECO:0000313" key="20">
    <source>
        <dbReference type="EMBL" id="KAG2324723.1"/>
    </source>
</evidence>
<keyword evidence="12 17" id="KW-0067">ATP-binding</keyword>
<comment type="similarity">
    <text evidence="18">Belongs to the protein kinase superfamily.</text>
</comment>